<evidence type="ECO:0000256" key="1">
    <source>
        <dbReference type="SAM" id="SignalP"/>
    </source>
</evidence>
<reference evidence="2 3" key="1">
    <citation type="submission" date="2019-07" db="EMBL/GenBank/DDBJ databases">
        <title>Draft genome of C. aurimucosum strain 2274.</title>
        <authorList>
            <person name="Pacheco L.G.C."/>
            <person name="Aguiar E.R.G.R."/>
            <person name="Santos C.S."/>
            <person name="Rocha D.J.P.G."/>
            <person name="Sant'Anna L.O."/>
            <person name="Mattos-Guaraldi A.L."/>
            <person name="Santos L.S."/>
        </authorList>
    </citation>
    <scope>NUCLEOTIDE SEQUENCE [LARGE SCALE GENOMIC DNA]</scope>
    <source>
        <strain evidence="2 3">2274</strain>
    </source>
</reference>
<evidence type="ECO:0000313" key="3">
    <source>
        <dbReference type="Proteomes" id="UP000320443"/>
    </source>
</evidence>
<protein>
    <recommendedName>
        <fullName evidence="4">Secreted protein</fullName>
    </recommendedName>
</protein>
<feature type="signal peptide" evidence="1">
    <location>
        <begin position="1"/>
        <end position="26"/>
    </location>
</feature>
<gene>
    <name evidence="2" type="ORF">FNY97_12290</name>
</gene>
<name>A0A553FNV1_9CORY</name>
<dbReference type="Proteomes" id="UP000320443">
    <property type="component" value="Unassembled WGS sequence"/>
</dbReference>
<evidence type="ECO:0008006" key="4">
    <source>
        <dbReference type="Google" id="ProtNLM"/>
    </source>
</evidence>
<keyword evidence="1" id="KW-0732">Signal</keyword>
<sequence>MFIRRIAATAAAVVTLGAVVPATASAASLEELGGFLSQGIQNADCNTLRSTLMLIDQTTEGELLGPDTTRNQLSKNLMALGNSEDLGALALAAVKYSGQTADRALECKIVKEDTIVTGGTGLSSTLTDYAPLLSSIIQKG</sequence>
<dbReference type="EMBL" id="VKDK01000029">
    <property type="protein sequence ID" value="TRX58932.1"/>
    <property type="molecule type" value="Genomic_DNA"/>
</dbReference>
<dbReference type="Pfam" id="PF11565">
    <property type="entry name" value="PorB"/>
    <property type="match status" value="1"/>
</dbReference>
<keyword evidence="3" id="KW-1185">Reference proteome</keyword>
<organism evidence="2 3">
    <name type="scientific">Corynebacterium hiratae</name>
    <dbReference type="NCBI Taxonomy" id="3139423"/>
    <lineage>
        <taxon>Bacteria</taxon>
        <taxon>Bacillati</taxon>
        <taxon>Actinomycetota</taxon>
        <taxon>Actinomycetes</taxon>
        <taxon>Mycobacteriales</taxon>
        <taxon>Corynebacteriaceae</taxon>
        <taxon>Corynebacterium</taxon>
    </lineage>
</organism>
<evidence type="ECO:0000313" key="2">
    <source>
        <dbReference type="EMBL" id="TRX58932.1"/>
    </source>
</evidence>
<comment type="caution">
    <text evidence="2">The sequence shown here is derived from an EMBL/GenBank/DDBJ whole genome shotgun (WGS) entry which is preliminary data.</text>
</comment>
<dbReference type="InterPro" id="IPR021114">
    <property type="entry name" value="Porin_PorB/PorC"/>
</dbReference>
<feature type="chain" id="PRO_5021723583" description="Secreted protein" evidence="1">
    <location>
        <begin position="27"/>
        <end position="140"/>
    </location>
</feature>
<proteinExistence type="predicted"/>
<dbReference type="AlphaFoldDB" id="A0A553FNV1"/>
<dbReference type="RefSeq" id="WP_070701628.1">
    <property type="nucleotide sequence ID" value="NZ_VKDK01000029.1"/>
</dbReference>
<accession>A0A553FNV1</accession>